<evidence type="ECO:0000313" key="6">
    <source>
        <dbReference type="EMBL" id="PWA85997.1"/>
    </source>
</evidence>
<name>A0A2U1PJY1_ARTAN</name>
<dbReference type="SUPFAM" id="SSF53098">
    <property type="entry name" value="Ribonuclease H-like"/>
    <property type="match status" value="1"/>
</dbReference>
<keyword evidence="5" id="KW-0539">Nucleus</keyword>
<keyword evidence="7" id="KW-1185">Reference proteome</keyword>
<evidence type="ECO:0000313" key="7">
    <source>
        <dbReference type="Proteomes" id="UP000245207"/>
    </source>
</evidence>
<comment type="subcellular location">
    <subcellularLocation>
        <location evidence="1">Nucleus</location>
    </subcellularLocation>
</comment>
<evidence type="ECO:0000256" key="1">
    <source>
        <dbReference type="ARBA" id="ARBA00004123"/>
    </source>
</evidence>
<organism evidence="6 7">
    <name type="scientific">Artemisia annua</name>
    <name type="common">Sweet wormwood</name>
    <dbReference type="NCBI Taxonomy" id="35608"/>
    <lineage>
        <taxon>Eukaryota</taxon>
        <taxon>Viridiplantae</taxon>
        <taxon>Streptophyta</taxon>
        <taxon>Embryophyta</taxon>
        <taxon>Tracheophyta</taxon>
        <taxon>Spermatophyta</taxon>
        <taxon>Magnoliopsida</taxon>
        <taxon>eudicotyledons</taxon>
        <taxon>Gunneridae</taxon>
        <taxon>Pentapetalae</taxon>
        <taxon>asterids</taxon>
        <taxon>campanulids</taxon>
        <taxon>Asterales</taxon>
        <taxon>Asteraceae</taxon>
        <taxon>Asteroideae</taxon>
        <taxon>Anthemideae</taxon>
        <taxon>Artemisiinae</taxon>
        <taxon>Artemisia</taxon>
    </lineage>
</organism>
<dbReference type="InterPro" id="IPR052035">
    <property type="entry name" value="ZnF_BED_domain_contain"/>
</dbReference>
<dbReference type="InterPro" id="IPR012337">
    <property type="entry name" value="RNaseH-like_sf"/>
</dbReference>
<dbReference type="PANTHER" id="PTHR46481:SF10">
    <property type="entry name" value="ZINC FINGER BED DOMAIN-CONTAINING PROTEIN 39"/>
    <property type="match status" value="1"/>
</dbReference>
<protein>
    <submittedName>
        <fullName evidence="6">AC transposase</fullName>
    </submittedName>
</protein>
<evidence type="ECO:0000256" key="2">
    <source>
        <dbReference type="ARBA" id="ARBA00022723"/>
    </source>
</evidence>
<dbReference type="GO" id="GO:0005634">
    <property type="term" value="C:nucleus"/>
    <property type="evidence" value="ECO:0007669"/>
    <property type="project" value="UniProtKB-SubCell"/>
</dbReference>
<evidence type="ECO:0000256" key="3">
    <source>
        <dbReference type="ARBA" id="ARBA00022771"/>
    </source>
</evidence>
<dbReference type="Proteomes" id="UP000245207">
    <property type="component" value="Unassembled WGS sequence"/>
</dbReference>
<sequence>MAAGCGQSQSSIGVGDSSTNLTMVTLKETNRNLAIWSNYDLCVMSNDSFLCVTAHWVNPKTWVMMKRTISFELFGYHHTGENLYAILDKVIKTYNLNEKNFAISFDNASNNDVAVD</sequence>
<comment type="caution">
    <text evidence="6">The sequence shown here is derived from an EMBL/GenBank/DDBJ whole genome shotgun (WGS) entry which is preliminary data.</text>
</comment>
<dbReference type="OrthoDB" id="1726511at2759"/>
<evidence type="ECO:0000256" key="4">
    <source>
        <dbReference type="ARBA" id="ARBA00022833"/>
    </source>
</evidence>
<reference evidence="6 7" key="1">
    <citation type="journal article" date="2018" name="Mol. Plant">
        <title>The genome of Artemisia annua provides insight into the evolution of Asteraceae family and artemisinin biosynthesis.</title>
        <authorList>
            <person name="Shen Q."/>
            <person name="Zhang L."/>
            <person name="Liao Z."/>
            <person name="Wang S."/>
            <person name="Yan T."/>
            <person name="Shi P."/>
            <person name="Liu M."/>
            <person name="Fu X."/>
            <person name="Pan Q."/>
            <person name="Wang Y."/>
            <person name="Lv Z."/>
            <person name="Lu X."/>
            <person name="Zhang F."/>
            <person name="Jiang W."/>
            <person name="Ma Y."/>
            <person name="Chen M."/>
            <person name="Hao X."/>
            <person name="Li L."/>
            <person name="Tang Y."/>
            <person name="Lv G."/>
            <person name="Zhou Y."/>
            <person name="Sun X."/>
            <person name="Brodelius P.E."/>
            <person name="Rose J.K.C."/>
            <person name="Tang K."/>
        </authorList>
    </citation>
    <scope>NUCLEOTIDE SEQUENCE [LARGE SCALE GENOMIC DNA]</scope>
    <source>
        <strain evidence="7">cv. Huhao1</strain>
        <tissue evidence="6">Leaf</tissue>
    </source>
</reference>
<gene>
    <name evidence="6" type="ORF">CTI12_AA144950</name>
</gene>
<keyword evidence="3" id="KW-0863">Zinc-finger</keyword>
<keyword evidence="4" id="KW-0862">Zinc</keyword>
<dbReference type="EMBL" id="PKPP01001063">
    <property type="protein sequence ID" value="PWA85997.1"/>
    <property type="molecule type" value="Genomic_DNA"/>
</dbReference>
<dbReference type="AlphaFoldDB" id="A0A2U1PJY1"/>
<dbReference type="GO" id="GO:0008270">
    <property type="term" value="F:zinc ion binding"/>
    <property type="evidence" value="ECO:0007669"/>
    <property type="project" value="UniProtKB-KW"/>
</dbReference>
<proteinExistence type="predicted"/>
<evidence type="ECO:0000256" key="5">
    <source>
        <dbReference type="ARBA" id="ARBA00023242"/>
    </source>
</evidence>
<accession>A0A2U1PJY1</accession>
<keyword evidence="2" id="KW-0479">Metal-binding</keyword>
<dbReference type="PANTHER" id="PTHR46481">
    <property type="entry name" value="ZINC FINGER BED DOMAIN-CONTAINING PROTEIN 4"/>
    <property type="match status" value="1"/>
</dbReference>